<keyword evidence="2" id="KW-0472">Membrane</keyword>
<accession>A0A4D6Y0F9</accession>
<evidence type="ECO:0000313" key="3">
    <source>
        <dbReference type="EMBL" id="QCI23142.1"/>
    </source>
</evidence>
<gene>
    <name evidence="3" type="ORF">D9V73_00530</name>
</gene>
<dbReference type="InterPro" id="IPR050222">
    <property type="entry name" value="MATE_MdtK"/>
</dbReference>
<feature type="transmembrane region" description="Helical" evidence="2">
    <location>
        <begin position="191"/>
        <end position="211"/>
    </location>
</feature>
<feature type="transmembrane region" description="Helical" evidence="2">
    <location>
        <begin position="315"/>
        <end position="337"/>
    </location>
</feature>
<feature type="transmembrane region" description="Helical" evidence="2">
    <location>
        <begin position="88"/>
        <end position="107"/>
    </location>
</feature>
<evidence type="ECO:0000313" key="4">
    <source>
        <dbReference type="Proteomes" id="UP000298566"/>
    </source>
</evidence>
<dbReference type="RefSeq" id="WP_158336318.1">
    <property type="nucleotide sequence ID" value="NZ_CP033004.1"/>
</dbReference>
<name>A0A4D6Y0F9_BUCMH</name>
<dbReference type="AlphaFoldDB" id="A0A4D6Y0F9"/>
<dbReference type="GO" id="GO:0042910">
    <property type="term" value="F:xenobiotic transmembrane transporter activity"/>
    <property type="evidence" value="ECO:0007669"/>
    <property type="project" value="InterPro"/>
</dbReference>
<dbReference type="PANTHER" id="PTHR43298">
    <property type="entry name" value="MULTIDRUG RESISTANCE PROTEIN NORM-RELATED"/>
    <property type="match status" value="1"/>
</dbReference>
<dbReference type="GO" id="GO:0015297">
    <property type="term" value="F:antiporter activity"/>
    <property type="evidence" value="ECO:0007669"/>
    <property type="project" value="InterPro"/>
</dbReference>
<keyword evidence="1" id="KW-0813">Transport</keyword>
<organism evidence="3 4">
    <name type="scientific">Buchnera aphidicola subsp. Melaphis rhois</name>
    <dbReference type="NCBI Taxonomy" id="118103"/>
    <lineage>
        <taxon>Bacteria</taxon>
        <taxon>Pseudomonadati</taxon>
        <taxon>Pseudomonadota</taxon>
        <taxon>Gammaproteobacteria</taxon>
        <taxon>Enterobacterales</taxon>
        <taxon>Erwiniaceae</taxon>
        <taxon>Buchnera</taxon>
    </lineage>
</organism>
<evidence type="ECO:0000256" key="2">
    <source>
        <dbReference type="SAM" id="Phobius"/>
    </source>
</evidence>
<sequence length="451" mass="50872">MKKYLKEIKILLKITIPIMFAQISQMSIGLINSIMIGSLNSTDIAAISIGISIWYPIILFGHGLLLSLVPIISYMNGSGKIKNIKCQVINAYWLATCIAIIIMIILWNSHFIINIMNNINPIIEKKSIDYIRILLWSTPGYLYFQVIQNQCEGFLKPKPAMTVGLIGLILNIIINYFLIYRKLLSFNSKNIGCAFSIIIVYWFMFFAMQIITKDDTLIHNPTLLKKSEYFPNFKIILNLIKIGLPIALSLFFEVMLFTLITLLIASLNIDQIVAHQIILSISSFIFILPMSIGTATSIRIGFYLGKKNLKKISNIIVSAQTTGLILSLTISMLIIILHNNIIHLYTSDNNVIQYAQKIILIAAGYQVFDFLQIIGNGILRSYKDTNMIFIITCVSYWILGFPIGYLLALTDIITPRMGATGFWIGIFIALVASSLMTLYRILSIPSILKKV</sequence>
<feature type="transmembrane region" description="Helical" evidence="2">
    <location>
        <begin position="160"/>
        <end position="179"/>
    </location>
</feature>
<feature type="transmembrane region" description="Helical" evidence="2">
    <location>
        <begin position="387"/>
        <end position="409"/>
    </location>
</feature>
<dbReference type="OrthoDB" id="9780160at2"/>
<dbReference type="CDD" id="cd13131">
    <property type="entry name" value="MATE_NorM_like"/>
    <property type="match status" value="1"/>
</dbReference>
<reference evidence="3 4" key="1">
    <citation type="submission" date="2018-10" db="EMBL/GenBank/DDBJ databases">
        <title>Comparative functional genomics of the obligate endosymbiont Buchnera aphidicola.</title>
        <authorList>
            <person name="Chong R.A."/>
        </authorList>
    </citation>
    <scope>NUCLEOTIDE SEQUENCE [LARGE SCALE GENOMIC DNA]</scope>
    <source>
        <strain evidence="3 4">Mrh</strain>
    </source>
</reference>
<feature type="transmembrane region" description="Helical" evidence="2">
    <location>
        <begin position="277"/>
        <end position="303"/>
    </location>
</feature>
<protein>
    <submittedName>
        <fullName evidence="3">MATE family efflux transporter</fullName>
    </submittedName>
</protein>
<evidence type="ECO:0000256" key="1">
    <source>
        <dbReference type="ARBA" id="ARBA00022448"/>
    </source>
</evidence>
<feature type="transmembrane region" description="Helical" evidence="2">
    <location>
        <begin position="358"/>
        <end position="375"/>
    </location>
</feature>
<dbReference type="Proteomes" id="UP000298566">
    <property type="component" value="Chromosome"/>
</dbReference>
<keyword evidence="2" id="KW-1133">Transmembrane helix</keyword>
<keyword evidence="2" id="KW-0812">Transmembrane</keyword>
<dbReference type="Pfam" id="PF01554">
    <property type="entry name" value="MatE"/>
    <property type="match status" value="2"/>
</dbReference>
<dbReference type="InterPro" id="IPR002528">
    <property type="entry name" value="MATE_fam"/>
</dbReference>
<feature type="transmembrane region" description="Helical" evidence="2">
    <location>
        <begin position="53"/>
        <end position="76"/>
    </location>
</feature>
<dbReference type="PANTHER" id="PTHR43298:SF2">
    <property type="entry name" value="FMN_FAD EXPORTER YEEO-RELATED"/>
    <property type="match status" value="1"/>
</dbReference>
<proteinExistence type="predicted"/>
<feature type="transmembrane region" description="Helical" evidence="2">
    <location>
        <begin position="421"/>
        <end position="442"/>
    </location>
</feature>
<dbReference type="EMBL" id="CP033004">
    <property type="protein sequence ID" value="QCI23142.1"/>
    <property type="molecule type" value="Genomic_DNA"/>
</dbReference>
<dbReference type="GO" id="GO:0005886">
    <property type="term" value="C:plasma membrane"/>
    <property type="evidence" value="ECO:0007669"/>
    <property type="project" value="TreeGrafter"/>
</dbReference>
<feature type="transmembrane region" description="Helical" evidence="2">
    <location>
        <begin position="242"/>
        <end position="265"/>
    </location>
</feature>
<dbReference type="NCBIfam" id="TIGR00797">
    <property type="entry name" value="matE"/>
    <property type="match status" value="1"/>
</dbReference>
<feature type="transmembrane region" description="Helical" evidence="2">
    <location>
        <begin position="12"/>
        <end position="33"/>
    </location>
</feature>